<reference evidence="12 13" key="1">
    <citation type="submission" date="2013-07" db="EMBL/GenBank/DDBJ databases">
        <title>Comparative Genomic and Metabolomic Analysis of Twelve Strains of Pseudoalteromonas luteoviolacea.</title>
        <authorList>
            <person name="Vynne N.G."/>
            <person name="Mansson M."/>
            <person name="Gram L."/>
        </authorList>
    </citation>
    <scope>NUCLEOTIDE SEQUENCE [LARGE SCALE GENOMIC DNA]</scope>
    <source>
        <strain evidence="12 13">S4060-1</strain>
    </source>
</reference>
<comment type="subcellular location">
    <subcellularLocation>
        <location evidence="2">Cell membrane</location>
        <topology evidence="2">Multi-pass membrane protein</topology>
    </subcellularLocation>
</comment>
<keyword evidence="4" id="KW-1003">Cell membrane</keyword>
<protein>
    <recommendedName>
        <fullName evidence="3">histidine kinase</fullName>
        <ecNumber evidence="3">2.7.13.3</ecNumber>
    </recommendedName>
</protein>
<dbReference type="Pfam" id="PF02518">
    <property type="entry name" value="HATPase_c"/>
    <property type="match status" value="1"/>
</dbReference>
<evidence type="ECO:0000256" key="2">
    <source>
        <dbReference type="ARBA" id="ARBA00004651"/>
    </source>
</evidence>
<keyword evidence="10" id="KW-0472">Membrane</keyword>
<dbReference type="Gene3D" id="3.30.565.10">
    <property type="entry name" value="Histidine kinase-like ATPase, C-terminal domain"/>
    <property type="match status" value="1"/>
</dbReference>
<dbReference type="PANTHER" id="PTHR44936:SF10">
    <property type="entry name" value="SENSOR PROTEIN RSTB"/>
    <property type="match status" value="1"/>
</dbReference>
<evidence type="ECO:0000256" key="6">
    <source>
        <dbReference type="ARBA" id="ARBA00022679"/>
    </source>
</evidence>
<dbReference type="SMART" id="SM00387">
    <property type="entry name" value="HATPase_c"/>
    <property type="match status" value="1"/>
</dbReference>
<dbReference type="SMART" id="SM00388">
    <property type="entry name" value="HisKA"/>
    <property type="match status" value="1"/>
</dbReference>
<evidence type="ECO:0000256" key="5">
    <source>
        <dbReference type="ARBA" id="ARBA00022553"/>
    </source>
</evidence>
<dbReference type="SUPFAM" id="SSF47384">
    <property type="entry name" value="Homodimeric domain of signal transducing histidine kinase"/>
    <property type="match status" value="1"/>
</dbReference>
<feature type="transmembrane region" description="Helical" evidence="10">
    <location>
        <begin position="92"/>
        <end position="114"/>
    </location>
</feature>
<organism evidence="12 13">
    <name type="scientific">Pseudoalteromonas luteoviolacea S4060-1</name>
    <dbReference type="NCBI Taxonomy" id="1365257"/>
    <lineage>
        <taxon>Bacteria</taxon>
        <taxon>Pseudomonadati</taxon>
        <taxon>Pseudomonadota</taxon>
        <taxon>Gammaproteobacteria</taxon>
        <taxon>Alteromonadales</taxon>
        <taxon>Pseudoalteromonadaceae</taxon>
        <taxon>Pseudoalteromonas</taxon>
    </lineage>
</organism>
<keyword evidence="10" id="KW-0812">Transmembrane</keyword>
<dbReference type="CDD" id="cd00082">
    <property type="entry name" value="HisKA"/>
    <property type="match status" value="1"/>
</dbReference>
<accession>A0A161YJC9</accession>
<evidence type="ECO:0000256" key="1">
    <source>
        <dbReference type="ARBA" id="ARBA00000085"/>
    </source>
</evidence>
<evidence type="ECO:0000256" key="4">
    <source>
        <dbReference type="ARBA" id="ARBA00022475"/>
    </source>
</evidence>
<evidence type="ECO:0000313" key="13">
    <source>
        <dbReference type="Proteomes" id="UP000076661"/>
    </source>
</evidence>
<sequence>MPILIDILESRPRLEWAEAMSEKELLGDIEHSIRRIDSLEFIPATQIALKESRSKSMYFDEHHELLYYKLDDVYVVMFHPRWRTVTETVSGLYIFLISVGLVPSFIFLSILLAIKKRQSKSFMKMIIDSPKISNNFTSLPEFGRYIKNQIDSQRRTILKTSELQRDLMHGIAHEIKGPLSRINFSLEEMSVKCNSEDIGIIQKSLDELDNMASELLVYSRFEFNENLVLKKSVDLHELIEESMSKASYHYPKINFSCKNTSAKINCNYELFERALFNILKNCGRFAKSKCRISVVKGKYRIDICIEDDGCGIPPGRREDVFKPFIRYDQAYLSDSAGVGLGLAICHSIIKRHNGSVTISESQLGGALFHISIPN</sequence>
<feature type="domain" description="Histidine kinase" evidence="11">
    <location>
        <begin position="170"/>
        <end position="374"/>
    </location>
</feature>
<keyword evidence="9" id="KW-0067">ATP-binding</keyword>
<dbReference type="InterPro" id="IPR005467">
    <property type="entry name" value="His_kinase_dom"/>
</dbReference>
<dbReference type="PANTHER" id="PTHR44936">
    <property type="entry name" value="SENSOR PROTEIN CREC"/>
    <property type="match status" value="1"/>
</dbReference>
<comment type="caution">
    <text evidence="12">The sequence shown here is derived from an EMBL/GenBank/DDBJ whole genome shotgun (WGS) entry which is preliminary data.</text>
</comment>
<keyword evidence="7" id="KW-0547">Nucleotide-binding</keyword>
<evidence type="ECO:0000256" key="3">
    <source>
        <dbReference type="ARBA" id="ARBA00012438"/>
    </source>
</evidence>
<keyword evidence="5" id="KW-0597">Phosphoprotein</keyword>
<dbReference type="InterPro" id="IPR050980">
    <property type="entry name" value="2C_sensor_his_kinase"/>
</dbReference>
<dbReference type="InterPro" id="IPR003594">
    <property type="entry name" value="HATPase_dom"/>
</dbReference>
<dbReference type="InterPro" id="IPR036890">
    <property type="entry name" value="HATPase_C_sf"/>
</dbReference>
<evidence type="ECO:0000256" key="9">
    <source>
        <dbReference type="ARBA" id="ARBA00022840"/>
    </source>
</evidence>
<dbReference type="Proteomes" id="UP000076661">
    <property type="component" value="Unassembled WGS sequence"/>
</dbReference>
<dbReference type="InterPro" id="IPR004358">
    <property type="entry name" value="Sig_transdc_His_kin-like_C"/>
</dbReference>
<comment type="catalytic activity">
    <reaction evidence="1">
        <text>ATP + protein L-histidine = ADP + protein N-phospho-L-histidine.</text>
        <dbReference type="EC" id="2.7.13.3"/>
    </reaction>
</comment>
<proteinExistence type="predicted"/>
<evidence type="ECO:0000256" key="10">
    <source>
        <dbReference type="SAM" id="Phobius"/>
    </source>
</evidence>
<dbReference type="Gene3D" id="1.10.287.130">
    <property type="match status" value="1"/>
</dbReference>
<keyword evidence="10" id="KW-1133">Transmembrane helix</keyword>
<dbReference type="InterPro" id="IPR036097">
    <property type="entry name" value="HisK_dim/P_sf"/>
</dbReference>
<dbReference type="GO" id="GO:0005524">
    <property type="term" value="F:ATP binding"/>
    <property type="evidence" value="ECO:0007669"/>
    <property type="project" value="UniProtKB-KW"/>
</dbReference>
<name>A0A161YJC9_9GAMM</name>
<evidence type="ECO:0000256" key="8">
    <source>
        <dbReference type="ARBA" id="ARBA00022777"/>
    </source>
</evidence>
<evidence type="ECO:0000259" key="11">
    <source>
        <dbReference type="PROSITE" id="PS50109"/>
    </source>
</evidence>
<evidence type="ECO:0000313" key="12">
    <source>
        <dbReference type="EMBL" id="KZN61330.1"/>
    </source>
</evidence>
<dbReference type="EC" id="2.7.13.3" evidence="3"/>
<evidence type="ECO:0000256" key="7">
    <source>
        <dbReference type="ARBA" id="ARBA00022741"/>
    </source>
</evidence>
<dbReference type="InterPro" id="IPR003661">
    <property type="entry name" value="HisK_dim/P_dom"/>
</dbReference>
<dbReference type="SUPFAM" id="SSF55874">
    <property type="entry name" value="ATPase domain of HSP90 chaperone/DNA topoisomerase II/histidine kinase"/>
    <property type="match status" value="1"/>
</dbReference>
<dbReference type="PATRIC" id="fig|1365257.3.peg.4213"/>
<dbReference type="GO" id="GO:0000155">
    <property type="term" value="F:phosphorelay sensor kinase activity"/>
    <property type="evidence" value="ECO:0007669"/>
    <property type="project" value="InterPro"/>
</dbReference>
<gene>
    <name evidence="12" type="ORF">N478_04500</name>
</gene>
<dbReference type="PRINTS" id="PR00344">
    <property type="entry name" value="BCTRLSENSOR"/>
</dbReference>
<dbReference type="EMBL" id="AUXX01000045">
    <property type="protein sequence ID" value="KZN61330.1"/>
    <property type="molecule type" value="Genomic_DNA"/>
</dbReference>
<dbReference type="GO" id="GO:0005886">
    <property type="term" value="C:plasma membrane"/>
    <property type="evidence" value="ECO:0007669"/>
    <property type="project" value="UniProtKB-SubCell"/>
</dbReference>
<dbReference type="PROSITE" id="PS50109">
    <property type="entry name" value="HIS_KIN"/>
    <property type="match status" value="1"/>
</dbReference>
<dbReference type="AlphaFoldDB" id="A0A161YJC9"/>
<keyword evidence="6" id="KW-0808">Transferase</keyword>
<dbReference type="Pfam" id="PF00512">
    <property type="entry name" value="HisKA"/>
    <property type="match status" value="1"/>
</dbReference>
<keyword evidence="8" id="KW-0418">Kinase</keyword>